<protein>
    <recommendedName>
        <fullName evidence="4">Lipocalin-like domain-containing protein</fullName>
    </recommendedName>
</protein>
<accession>A0A0D7WB98</accession>
<dbReference type="Proteomes" id="UP000032578">
    <property type="component" value="Unassembled WGS sequence"/>
</dbReference>
<evidence type="ECO:0000256" key="1">
    <source>
        <dbReference type="SAM" id="Phobius"/>
    </source>
</evidence>
<evidence type="ECO:0000313" key="2">
    <source>
        <dbReference type="EMBL" id="KJD35027.1"/>
    </source>
</evidence>
<dbReference type="EMBL" id="JTDW01000008">
    <property type="protein sequence ID" value="KJD35027.1"/>
    <property type="molecule type" value="Genomic_DNA"/>
</dbReference>
<keyword evidence="1" id="KW-0472">Membrane</keyword>
<sequence length="146" mass="16472">MNKTTIKIIGGIIVLMLIAIIIKKLKPTNNSKNQETKIVELDKGIEHRKKFAGAYTTEIKGKKSSNESVEMYALNENGGAKWLWIKNNGKNGAIKDDEKIGTWNATENSITIKIKGNTEMIEELFILKDNVLVNDILPNRYLKKVE</sequence>
<dbReference type="AlphaFoldDB" id="A0A0D7WB98"/>
<reference evidence="2 3" key="1">
    <citation type="submission" date="2014-11" db="EMBL/GenBank/DDBJ databases">
        <title>Tamlana sedimentorum sp. nov., isolated from shallow sand sediments of the Sea of Japan.</title>
        <authorList>
            <person name="Romanenko L.A."/>
        </authorList>
    </citation>
    <scope>NUCLEOTIDE SEQUENCE [LARGE SCALE GENOMIC DNA]</scope>
    <source>
        <strain evidence="2 3">JCM 19808</strain>
    </source>
</reference>
<dbReference type="PATRIC" id="fig|1435349.4.peg.3341"/>
<comment type="caution">
    <text evidence="2">The sequence shown here is derived from an EMBL/GenBank/DDBJ whole genome shotgun (WGS) entry which is preliminary data.</text>
</comment>
<dbReference type="OrthoDB" id="9950749at2"/>
<evidence type="ECO:0000313" key="3">
    <source>
        <dbReference type="Proteomes" id="UP000032578"/>
    </source>
</evidence>
<keyword evidence="1" id="KW-1133">Transmembrane helix</keyword>
<feature type="transmembrane region" description="Helical" evidence="1">
    <location>
        <begin position="6"/>
        <end position="22"/>
    </location>
</feature>
<dbReference type="RefSeq" id="WP_044633155.1">
    <property type="nucleotide sequence ID" value="NZ_JTDW01000008.1"/>
</dbReference>
<keyword evidence="3" id="KW-1185">Reference proteome</keyword>
<proteinExistence type="predicted"/>
<evidence type="ECO:0008006" key="4">
    <source>
        <dbReference type="Google" id="ProtNLM"/>
    </source>
</evidence>
<gene>
    <name evidence="2" type="ORF">PW52_11735</name>
</gene>
<keyword evidence="1" id="KW-0812">Transmembrane</keyword>
<name>A0A0D7WB98_9FLAO</name>
<organism evidence="2 3">
    <name type="scientific">Neotamlana sedimentorum</name>
    <dbReference type="NCBI Taxonomy" id="1435349"/>
    <lineage>
        <taxon>Bacteria</taxon>
        <taxon>Pseudomonadati</taxon>
        <taxon>Bacteroidota</taxon>
        <taxon>Flavobacteriia</taxon>
        <taxon>Flavobacteriales</taxon>
        <taxon>Flavobacteriaceae</taxon>
        <taxon>Neotamlana</taxon>
    </lineage>
</organism>